<comment type="catalytic activity">
    <reaction evidence="35">
        <text>N-(5Z,8Z,11Z,14Z)-eicosatetraenoyl-taurine + O2 = N-(15S)-hydroperoxy-(5Z,8Z,11Z,13E)-eicosatetraenoyl-taurine</text>
        <dbReference type="Rhea" id="RHEA:50156"/>
        <dbReference type="ChEBI" id="CHEBI:15379"/>
        <dbReference type="ChEBI" id="CHEBI:132060"/>
        <dbReference type="ChEBI" id="CHEBI:132062"/>
    </reaction>
    <physiologicalReaction direction="left-to-right" evidence="35">
        <dbReference type="Rhea" id="RHEA:50157"/>
    </physiologicalReaction>
</comment>
<evidence type="ECO:0000256" key="8">
    <source>
        <dbReference type="ARBA" id="ARBA00022832"/>
    </source>
</evidence>
<dbReference type="InterPro" id="IPR001024">
    <property type="entry name" value="PLAT/LH2_dom"/>
</dbReference>
<feature type="domain" description="Lipoxygenase" evidence="58">
    <location>
        <begin position="224"/>
        <end position="773"/>
    </location>
</feature>
<dbReference type="GO" id="GO:0016165">
    <property type="term" value="F:linoleate 13S-lipoxygenase activity"/>
    <property type="evidence" value="ECO:0007669"/>
    <property type="project" value="UniProtKB-EC"/>
</dbReference>
<evidence type="ECO:0000256" key="44">
    <source>
        <dbReference type="ARBA" id="ARBA00041853"/>
    </source>
</evidence>
<comment type="catalytic activity">
    <reaction evidence="33">
        <text>(12S)-hydroperoxy-(5Z,8Z,10E,14Z)-eicosatetraenoate = (8S)-hydroxy-(11S,12S)-epoxy-(5Z,9E,14Z)-eicosatrienoate</text>
        <dbReference type="Rhea" id="RHEA:50216"/>
        <dbReference type="ChEBI" id="CHEBI:57444"/>
        <dbReference type="ChEBI" id="CHEBI:132129"/>
    </reaction>
    <physiologicalReaction direction="left-to-right" evidence="33">
        <dbReference type="Rhea" id="RHEA:50217"/>
    </physiologicalReaction>
</comment>
<comment type="catalytic activity">
    <reaction evidence="34">
        <text>N-(5Z,8Z,11Z,14Z)-eicosatetraenoyl-gamma-aminobutanoate + O2 = N-(12S)-hydroperoxy-(5Z,8Z,10E,14Z)-eicosatetraenoyl-gamma-aminobutanoate</text>
        <dbReference type="Rhea" id="RHEA:50176"/>
        <dbReference type="ChEBI" id="CHEBI:15379"/>
        <dbReference type="ChEBI" id="CHEBI:132072"/>
        <dbReference type="ChEBI" id="CHEBI:132075"/>
    </reaction>
    <physiologicalReaction direction="left-to-right" evidence="34">
        <dbReference type="Rhea" id="RHEA:50177"/>
    </physiologicalReaction>
</comment>
<dbReference type="InterPro" id="IPR042062">
    <property type="entry name" value="PLAT_LOX_verte"/>
</dbReference>
<feature type="domain" description="PLAT" evidence="57">
    <location>
        <begin position="111"/>
        <end position="224"/>
    </location>
</feature>
<evidence type="ECO:0000256" key="40">
    <source>
        <dbReference type="ARBA" id="ARBA00038997"/>
    </source>
</evidence>
<evidence type="ECO:0000256" key="52">
    <source>
        <dbReference type="PIRSR" id="PIRSR601885-1"/>
    </source>
</evidence>
<evidence type="ECO:0000256" key="12">
    <source>
        <dbReference type="ARBA" id="ARBA00023098"/>
    </source>
</evidence>
<keyword evidence="10 56" id="KW-0560">Oxidoreductase</keyword>
<evidence type="ECO:0000256" key="39">
    <source>
        <dbReference type="ARBA" id="ARBA00038988"/>
    </source>
</evidence>
<reference evidence="59 60" key="1">
    <citation type="journal article" date="2020" name="Nat. Commun.">
        <title>Donkey genomes provide new insights into domestication and selection for coat color.</title>
        <authorList>
            <person name="Wang"/>
            <person name="C."/>
            <person name="Li"/>
            <person name="H."/>
            <person name="Guo"/>
            <person name="Y."/>
            <person name="Huang"/>
            <person name="J."/>
            <person name="Sun"/>
            <person name="Y."/>
            <person name="Min"/>
            <person name="J."/>
            <person name="Wang"/>
            <person name="J."/>
            <person name="Fang"/>
            <person name="X."/>
            <person name="Zhao"/>
            <person name="Z."/>
            <person name="Wang"/>
            <person name="S."/>
            <person name="Zhang"/>
            <person name="Y."/>
            <person name="Liu"/>
            <person name="Q."/>
            <person name="Jiang"/>
            <person name="Q."/>
            <person name="Wang"/>
            <person name="X."/>
            <person name="Guo"/>
            <person name="Y."/>
            <person name="Yang"/>
            <person name="C."/>
            <person name="Wang"/>
            <person name="Y."/>
            <person name="Tian"/>
            <person name="F."/>
            <person name="Zhuang"/>
            <person name="G."/>
            <person name="Fan"/>
            <person name="Y."/>
            <person name="Gao"/>
            <person name="Q."/>
            <person name="Li"/>
            <person name="Y."/>
            <person name="Ju"/>
            <person name="Z."/>
            <person name="Li"/>
            <person name="J."/>
            <person name="Li"/>
            <person name="R."/>
            <person name="Hou"/>
            <person name="M."/>
            <person name="Yang"/>
            <person name="G."/>
            <person name="Liu"/>
            <person name="G."/>
            <person name="Liu"/>
            <person name="W."/>
            <person name="Guo"/>
            <person name="J."/>
            <person name="Pan"/>
            <person name="S."/>
            <person name="Fan"/>
            <person name="G."/>
            <person name="Zhang"/>
            <person name="W."/>
            <person name="Zhang"/>
            <person name="R."/>
            <person name="Yu"/>
            <person name="J."/>
            <person name="Zhang"/>
            <person name="X."/>
            <person name="Yin"/>
            <person name="Q."/>
            <person name="Ji"/>
            <person name="C."/>
            <person name="Jin"/>
            <person name="Y."/>
            <person name="Yue"/>
            <person name="G."/>
            <person name="Liu"/>
            <person name="M."/>
            <person name="Xu"/>
            <person name="J."/>
            <person name="Liu"/>
            <person name="S."/>
            <person name="Jordana"/>
            <person name="J."/>
            <person name="Noce"/>
            <person name="A."/>
            <person name="Amills"/>
            <person name="M."/>
            <person name="Wu"/>
            <person name="D.D."/>
            <person name="Li"/>
            <person name="S."/>
            <person name="Zhou"/>
            <person name="X. and Zhong"/>
            <person name="J."/>
        </authorList>
    </citation>
    <scope>NUCLEOTIDE SEQUENCE [LARGE SCALE GENOMIC DNA]</scope>
</reference>
<dbReference type="FunFam" id="2.60.60.20:FF:000002">
    <property type="entry name" value="Arachidonate 5-lipoxygenase a"/>
    <property type="match status" value="1"/>
</dbReference>
<evidence type="ECO:0000256" key="27">
    <source>
        <dbReference type="ARBA" id="ARBA00036495"/>
    </source>
</evidence>
<evidence type="ECO:0000256" key="10">
    <source>
        <dbReference type="ARBA" id="ARBA00023002"/>
    </source>
</evidence>
<dbReference type="GO" id="GO:0004052">
    <property type="term" value="F:arachidonate 12(S)-lipoxygenase activity"/>
    <property type="evidence" value="ECO:0007669"/>
    <property type="project" value="UniProtKB-EC"/>
</dbReference>
<dbReference type="InterPro" id="IPR000907">
    <property type="entry name" value="LipOase"/>
</dbReference>
<keyword evidence="5" id="KW-0963">Cytoplasm</keyword>
<dbReference type="InterPro" id="IPR013819">
    <property type="entry name" value="LipOase_C"/>
</dbReference>
<keyword evidence="60" id="KW-1185">Reference proteome</keyword>
<dbReference type="PRINTS" id="PR00087">
    <property type="entry name" value="LIPOXYGENASE"/>
</dbReference>
<evidence type="ECO:0000256" key="41">
    <source>
        <dbReference type="ARBA" id="ARBA00038998"/>
    </source>
</evidence>
<evidence type="ECO:0000256" key="54">
    <source>
        <dbReference type="PIRSR" id="PIRSR601885-3"/>
    </source>
</evidence>
<comment type="catalytic activity">
    <reaction evidence="32">
        <text>N-(5Z,8Z,11Z,14Z)-eicosatetraenoyl-glycine + O2 = N-(12S)-hydroperoxy-(5Z,8Z,10E,14Z)-eicosatetraenoyl-glycine</text>
        <dbReference type="Rhea" id="RHEA:50168"/>
        <dbReference type="ChEBI" id="CHEBI:15379"/>
        <dbReference type="ChEBI" id="CHEBI:59002"/>
        <dbReference type="ChEBI" id="CHEBI:132073"/>
    </reaction>
    <physiologicalReaction direction="left-to-right" evidence="32">
        <dbReference type="Rhea" id="RHEA:50169"/>
    </physiologicalReaction>
</comment>
<evidence type="ECO:0000256" key="31">
    <source>
        <dbReference type="ARBA" id="ARBA00036752"/>
    </source>
</evidence>
<evidence type="ECO:0000256" key="19">
    <source>
        <dbReference type="ARBA" id="ARBA00035958"/>
    </source>
</evidence>
<evidence type="ECO:0000256" key="45">
    <source>
        <dbReference type="ARBA" id="ARBA00041889"/>
    </source>
</evidence>
<evidence type="ECO:0000256" key="37">
    <source>
        <dbReference type="ARBA" id="ARBA00037897"/>
    </source>
</evidence>
<evidence type="ECO:0000256" key="21">
    <source>
        <dbReference type="ARBA" id="ARBA00036165"/>
    </source>
</evidence>
<dbReference type="Proteomes" id="UP000694387">
    <property type="component" value="Chromosome 13"/>
</dbReference>
<feature type="binding site" evidence="53">
    <location>
        <position position="184"/>
    </location>
    <ligand>
        <name>Ca(2+)</name>
        <dbReference type="ChEBI" id="CHEBI:29108"/>
        <label>1</label>
    </ligand>
</feature>
<evidence type="ECO:0000256" key="33">
    <source>
        <dbReference type="ARBA" id="ARBA00036803"/>
    </source>
</evidence>
<dbReference type="PROSITE" id="PS00081">
    <property type="entry name" value="LIPOXYGENASE_2"/>
    <property type="match status" value="1"/>
</dbReference>
<dbReference type="InterPro" id="IPR020833">
    <property type="entry name" value="LipOase_Fe_BS"/>
</dbReference>
<dbReference type="GO" id="GO:0005811">
    <property type="term" value="C:lipid droplet"/>
    <property type="evidence" value="ECO:0007669"/>
    <property type="project" value="UniProtKB-SubCell"/>
</dbReference>
<evidence type="ECO:0000256" key="56">
    <source>
        <dbReference type="RuleBase" id="RU003974"/>
    </source>
</evidence>
<comment type="catalytic activity">
    <reaction evidence="19">
        <text>(4Z,7Z,10Z,13Z,16Z,19Z)-docosahexaenoate + O2 = (17S)-hydroperoxy-(4Z,7Z,10Z,13Z,15E,19Z)-docosahexaenoate</text>
        <dbReference type="Rhea" id="RHEA:50840"/>
        <dbReference type="ChEBI" id="CHEBI:15379"/>
        <dbReference type="ChEBI" id="CHEBI:77016"/>
        <dbReference type="ChEBI" id="CHEBI:133795"/>
    </reaction>
    <physiologicalReaction direction="left-to-right" evidence="19">
        <dbReference type="Rhea" id="RHEA:50841"/>
    </physiologicalReaction>
</comment>
<dbReference type="FunFam" id="1.20.245.10:FF:000001">
    <property type="entry name" value="Arachidonate 5-lipoxygenase a"/>
    <property type="match status" value="1"/>
</dbReference>
<dbReference type="GO" id="GO:0005506">
    <property type="term" value="F:iron ion binding"/>
    <property type="evidence" value="ECO:0007669"/>
    <property type="project" value="InterPro"/>
</dbReference>
<comment type="catalytic activity">
    <reaction evidence="17">
        <text>(9Z,12Z)-octadecadienoate + O2 = (13S)-hydroperoxy-(9Z,11E)-octadecadienoate</text>
        <dbReference type="Rhea" id="RHEA:22780"/>
        <dbReference type="ChEBI" id="CHEBI:15379"/>
        <dbReference type="ChEBI" id="CHEBI:30245"/>
        <dbReference type="ChEBI" id="CHEBI:57466"/>
        <dbReference type="EC" id="1.13.11.12"/>
    </reaction>
    <physiologicalReaction direction="left-to-right" evidence="17">
        <dbReference type="Rhea" id="RHEA:22781"/>
    </physiologicalReaction>
</comment>
<evidence type="ECO:0000256" key="23">
    <source>
        <dbReference type="ARBA" id="ARBA00036208"/>
    </source>
</evidence>
<feature type="binding site" evidence="52">
    <location>
        <position position="773"/>
    </location>
    <ligand>
        <name>Fe cation</name>
        <dbReference type="ChEBI" id="CHEBI:24875"/>
        <note>catalytic</note>
    </ligand>
</feature>
<dbReference type="Gene3D" id="1.20.245.10">
    <property type="entry name" value="Lipoxygenase-1, Domain 5"/>
    <property type="match status" value="1"/>
</dbReference>
<evidence type="ECO:0000256" key="35">
    <source>
        <dbReference type="ARBA" id="ARBA00036945"/>
    </source>
</evidence>
<comment type="catalytic activity">
    <reaction evidence="26">
        <text>(5Z,8Z,11Z,14Z)-eicosatetraenoate + 2 O2 = (8S,15S)-dihydroperoxy-(5Z,9E,11Z,13E)-eicosatetraenoate</text>
        <dbReference type="Rhea" id="RHEA:50924"/>
        <dbReference type="ChEBI" id="CHEBI:15379"/>
        <dbReference type="ChEBI" id="CHEBI:32395"/>
        <dbReference type="ChEBI" id="CHEBI:133899"/>
    </reaction>
    <physiologicalReaction direction="left-to-right" evidence="26">
        <dbReference type="Rhea" id="RHEA:50925"/>
    </physiologicalReaction>
</comment>
<evidence type="ECO:0000256" key="48">
    <source>
        <dbReference type="ARBA" id="ARBA00043170"/>
    </source>
</evidence>
<keyword evidence="9 56" id="KW-0223">Dioxygenase</keyword>
<evidence type="ECO:0000256" key="24">
    <source>
        <dbReference type="ARBA" id="ARBA00036369"/>
    </source>
</evidence>
<evidence type="ECO:0000256" key="6">
    <source>
        <dbReference type="ARBA" id="ARBA00022677"/>
    </source>
</evidence>
<dbReference type="Gene3D" id="2.60.60.20">
    <property type="entry name" value="PLAT/LH2 domain"/>
    <property type="match status" value="1"/>
</dbReference>
<evidence type="ECO:0000256" key="5">
    <source>
        <dbReference type="ARBA" id="ARBA00022490"/>
    </source>
</evidence>
<keyword evidence="7 52" id="KW-0479">Metal-binding</keyword>
<dbReference type="InterPro" id="IPR020834">
    <property type="entry name" value="LipOase_CS"/>
</dbReference>
<dbReference type="GO" id="GO:0050473">
    <property type="term" value="F:arachidonate 15-lipoxygenase activity"/>
    <property type="evidence" value="ECO:0007669"/>
    <property type="project" value="UniProtKB-EC"/>
</dbReference>
<evidence type="ECO:0000256" key="1">
    <source>
        <dbReference type="ARBA" id="ARBA00004370"/>
    </source>
</evidence>
<evidence type="ECO:0000256" key="29">
    <source>
        <dbReference type="ARBA" id="ARBA00036582"/>
    </source>
</evidence>
<feature type="binding site" evidence="52">
    <location>
        <position position="475"/>
    </location>
    <ligand>
        <name>Fe cation</name>
        <dbReference type="ChEBI" id="CHEBI:24875"/>
        <note>catalytic</note>
    </ligand>
</feature>
<feature type="binding site" evidence="53">
    <location>
        <position position="183"/>
    </location>
    <ligand>
        <name>Ca(2+)</name>
        <dbReference type="ChEBI" id="CHEBI:29108"/>
        <label>1</label>
    </ligand>
</feature>
<keyword evidence="6" id="KW-0551">Lipid droplet</keyword>
<sequence length="773" mass="88142">MTRYHPYQSHLQQKKWRQRQRWQLSRRRSRMTQLPCWLTSSIVPLMRRSHHLLQSLIPSFFLHPHYLFPIKLCLWILIAASAFCHSCGPSQKAPGLLGFSRRRETSLGKMGLYRVRVSTGSSLHAGSNNQVQLWLVGQHGEAALGKRLWPARGKEAEFKVDVPEFLGPLLFVKLRKWHLLNDDAWFCNWISVQGPGASGDEFRFPCYRWVEGDGVLSLPEGTGRTVVDDPQGFFKKHREEVLEERRKLYRWGNWKDGLILNVAGAGIGDLPVDERFLEDKRIDFEASLAKGLADLAVKDSLNILTCWKDLDDFNRIFWCGQSTLAERVRDSWKEDDLFGYQFLNGTNPMLLRRSTRLPARLVFPPGMEELQAQLEKELQGGTLFEADFSLLDGIKANVILCSQQYLAAPLVLLKLQPDGKLLPMVIQLQLPRGGSPPPPLFLPTDPPMVWLLAKCWVRSSDFQLHELQSHLLRGHLMAEVFAVATMRCLPSIHPIFKLIIPHLRYTMEINIRARSGLVSNMGIFDQVVSTGGGGHVELLRRAGPFLTYRSFCPPDDLEDRGLLGVKSSFYAQDALRLWEIIFRRYVEGIVNLHYKTDGAVKEDLELQTWCREITEIGLLGAQDRGFPVSLESRDQVCHFVTMCIFTCTGQHSSVHLGQLDWYAWVPNAPCTMRLPPPTTKDATLETVMATLPNVHQSSLQMSITWQLGRRQPVMVALGQHEEEYFSGPGPKAVLKKFREELAALDKEIEFRNAKLDMPYEYLRPSLVENSVAI</sequence>
<dbReference type="SUPFAM" id="SSF48484">
    <property type="entry name" value="Lipoxigenase"/>
    <property type="match status" value="1"/>
</dbReference>
<evidence type="ECO:0000256" key="18">
    <source>
        <dbReference type="ARBA" id="ARBA00035941"/>
    </source>
</evidence>
<evidence type="ECO:0000256" key="3">
    <source>
        <dbReference type="ARBA" id="ARBA00004514"/>
    </source>
</evidence>
<organism evidence="59 60">
    <name type="scientific">Equus asinus</name>
    <name type="common">Donkey</name>
    <name type="synonym">Equus africanus asinus</name>
    <dbReference type="NCBI Taxonomy" id="9793"/>
    <lineage>
        <taxon>Eukaryota</taxon>
        <taxon>Metazoa</taxon>
        <taxon>Chordata</taxon>
        <taxon>Craniata</taxon>
        <taxon>Vertebrata</taxon>
        <taxon>Euteleostomi</taxon>
        <taxon>Mammalia</taxon>
        <taxon>Eutheria</taxon>
        <taxon>Laurasiatheria</taxon>
        <taxon>Perissodactyla</taxon>
        <taxon>Equidae</taxon>
        <taxon>Equus</taxon>
    </lineage>
</organism>
<evidence type="ECO:0000256" key="9">
    <source>
        <dbReference type="ARBA" id="ARBA00022964"/>
    </source>
</evidence>
<dbReference type="InterPro" id="IPR036226">
    <property type="entry name" value="LipOase_C_sf"/>
</dbReference>
<evidence type="ECO:0000256" key="26">
    <source>
        <dbReference type="ARBA" id="ARBA00036449"/>
    </source>
</evidence>
<dbReference type="GO" id="GO:0019372">
    <property type="term" value="P:lipoxygenase pathway"/>
    <property type="evidence" value="ECO:0007669"/>
    <property type="project" value="UniProtKB-ARBA"/>
</dbReference>
<evidence type="ECO:0000256" key="17">
    <source>
        <dbReference type="ARBA" id="ARBA00035889"/>
    </source>
</evidence>
<comment type="catalytic activity">
    <reaction evidence="22">
        <text>(4Z,7Z,10Z,13Z,16Z,19Z)-docosahexaenoate + O2 = (11S)-hydroperoxy-(4Z,7Z,9E,13Z,16Z,19Z)-docosahexaenoate</text>
        <dbReference type="Rhea" id="RHEA:64732"/>
        <dbReference type="ChEBI" id="CHEBI:15379"/>
        <dbReference type="ChEBI" id="CHEBI:77016"/>
        <dbReference type="ChEBI" id="CHEBI:156131"/>
    </reaction>
    <physiologicalReaction direction="left-to-right" evidence="22">
        <dbReference type="Rhea" id="RHEA:64733"/>
    </physiologicalReaction>
</comment>
<dbReference type="InterPro" id="IPR001885">
    <property type="entry name" value="LipOase_mml"/>
</dbReference>
<dbReference type="SMART" id="SM00308">
    <property type="entry name" value="LH2"/>
    <property type="match status" value="1"/>
</dbReference>
<comment type="catalytic activity">
    <reaction evidence="14">
        <text>(14S,15R)-epoxy-(5Z,8Z,11Z)-eicosatrienoate + O2 = (8S)-hydroperoxy-(14S,15R)-epoxy-(5Z,9E,11Z)-eicosatrienoate</text>
        <dbReference type="Rhea" id="RHEA:50288"/>
        <dbReference type="ChEBI" id="CHEBI:15379"/>
        <dbReference type="ChEBI" id="CHEBI:131964"/>
        <dbReference type="ChEBI" id="CHEBI:132068"/>
    </reaction>
    <physiologicalReaction direction="left-to-right" evidence="14">
        <dbReference type="Rhea" id="RHEA:50289"/>
    </physiologicalReaction>
</comment>
<comment type="cofactor">
    <cofactor evidence="52">
        <name>Fe cation</name>
        <dbReference type="ChEBI" id="CHEBI:24875"/>
    </cofactor>
    <text evidence="52">Binds 1 Fe cation per subunit.</text>
</comment>
<evidence type="ECO:0000256" key="55">
    <source>
        <dbReference type="PROSITE-ProRule" id="PRU00152"/>
    </source>
</evidence>
<comment type="subcellular location">
    <subcellularLocation>
        <location evidence="3">Cytoplasm</location>
        <location evidence="3">Cytosol</location>
    </subcellularLocation>
    <subcellularLocation>
        <location evidence="2">Lipid droplet</location>
    </subcellularLocation>
    <subcellularLocation>
        <location evidence="1">Membrane</location>
    </subcellularLocation>
</comment>
<keyword evidence="8" id="KW-0276">Fatty acid metabolism</keyword>
<evidence type="ECO:0000256" key="15">
    <source>
        <dbReference type="ARBA" id="ARBA00035867"/>
    </source>
</evidence>
<dbReference type="PROSITE" id="PS51393">
    <property type="entry name" value="LIPOXYGENASE_3"/>
    <property type="match status" value="1"/>
</dbReference>
<comment type="catalytic activity">
    <reaction evidence="25">
        <text>N-(5Z,8Z,11Z,14Z)-eicosatetraenoyl-taurine + O2 = N-(12S)-hydroperoxy-(5Z,8Z,10E,14Z)-eicosatetraenoyl-taurine</text>
        <dbReference type="Rhea" id="RHEA:50160"/>
        <dbReference type="ChEBI" id="CHEBI:15379"/>
        <dbReference type="ChEBI" id="CHEBI:132060"/>
        <dbReference type="ChEBI" id="CHEBI:132061"/>
    </reaction>
    <physiologicalReaction direction="left-to-right" evidence="25">
        <dbReference type="Rhea" id="RHEA:50161"/>
    </physiologicalReaction>
</comment>
<comment type="pathway">
    <text evidence="37">Lipid metabolism; hydroperoxy eicosatetraenoic acid biosynthesis.</text>
</comment>
<comment type="catalytic activity">
    <reaction evidence="21">
        <text>N-(5Z,8Z,11Z,14Z)-eicosatetraenoyl-glycine + O2 = N-(15S)-hydroperoxy-(5Z,8Z,11Z,13E)-eicosatetraenoyl-glycine</text>
        <dbReference type="Rhea" id="RHEA:50188"/>
        <dbReference type="ChEBI" id="CHEBI:15379"/>
        <dbReference type="ChEBI" id="CHEBI:59002"/>
        <dbReference type="ChEBI" id="CHEBI:132076"/>
    </reaction>
    <physiologicalReaction direction="left-to-right" evidence="21">
        <dbReference type="Rhea" id="RHEA:50189"/>
    </physiologicalReaction>
</comment>
<keyword evidence="11 52" id="KW-0408">Iron</keyword>
<evidence type="ECO:0000256" key="42">
    <source>
        <dbReference type="ARBA" id="ARBA00040850"/>
    </source>
</evidence>
<evidence type="ECO:0000259" key="58">
    <source>
        <dbReference type="PROSITE" id="PS51393"/>
    </source>
</evidence>
<evidence type="ECO:0000256" key="14">
    <source>
        <dbReference type="ARBA" id="ARBA00035753"/>
    </source>
</evidence>
<reference evidence="59" key="3">
    <citation type="submission" date="2025-09" db="UniProtKB">
        <authorList>
            <consortium name="Ensembl"/>
        </authorList>
    </citation>
    <scope>IDENTIFICATION</scope>
</reference>
<evidence type="ECO:0000256" key="22">
    <source>
        <dbReference type="ARBA" id="ARBA00036202"/>
    </source>
</evidence>
<evidence type="ECO:0000256" key="28">
    <source>
        <dbReference type="ARBA" id="ARBA00036568"/>
    </source>
</evidence>
<evidence type="ECO:0000256" key="50">
    <source>
        <dbReference type="ARBA" id="ARBA00052695"/>
    </source>
</evidence>
<dbReference type="FunFam" id="3.10.450.60:FF:000004">
    <property type="entry name" value="Arachidonate 12-lipoxygenase, 12S-type"/>
    <property type="match status" value="1"/>
</dbReference>
<evidence type="ECO:0000256" key="51">
    <source>
        <dbReference type="ARBA" id="ARBA00077387"/>
    </source>
</evidence>
<evidence type="ECO:0000256" key="46">
    <source>
        <dbReference type="ARBA" id="ARBA00042534"/>
    </source>
</evidence>
<evidence type="ECO:0000256" key="30">
    <source>
        <dbReference type="ARBA" id="ARBA00036658"/>
    </source>
</evidence>
<comment type="subunit">
    <text evidence="38">Interacts with PEBP1; in response to IL13/interleukin-13, prevents the interaction of PEBP1 with RAF1 to activate the ERK signaling cascade.</text>
</comment>
<evidence type="ECO:0000256" key="20">
    <source>
        <dbReference type="ARBA" id="ARBA00036149"/>
    </source>
</evidence>
<evidence type="ECO:0000256" key="11">
    <source>
        <dbReference type="ARBA" id="ARBA00023004"/>
    </source>
</evidence>
<dbReference type="Pfam" id="PF01477">
    <property type="entry name" value="PLAT"/>
    <property type="match status" value="1"/>
</dbReference>
<accession>A0A8C4MPU2</accession>
<gene>
    <name evidence="59" type="primary">ALOX15</name>
</gene>
<evidence type="ECO:0000256" key="49">
    <source>
        <dbReference type="ARBA" id="ARBA00051069"/>
    </source>
</evidence>
<feature type="site" description="Essential for stabilizing binding to COTL1" evidence="54">
    <location>
        <position position="209"/>
    </location>
</feature>
<dbReference type="PRINTS" id="PR00467">
    <property type="entry name" value="MAMLPOXGNASE"/>
</dbReference>
<comment type="catalytic activity">
    <reaction evidence="36">
        <text>(7S)-hydroperoxy-(4Z,8E,10Z,13Z,16Z,19Z)-docosahexaenoate + O2 = (7S,17S)-dihydroperoxy-(4Z,8E,10Z,13Z,15E,19Z)-docosahexaenoate</text>
        <dbReference type="Rhea" id="RHEA:64728"/>
        <dbReference type="ChEBI" id="CHEBI:15379"/>
        <dbReference type="ChEBI" id="CHEBI:140349"/>
        <dbReference type="ChEBI" id="CHEBI:156049"/>
    </reaction>
    <physiologicalReaction direction="left-to-right" evidence="36">
        <dbReference type="Rhea" id="RHEA:64729"/>
    </physiologicalReaction>
</comment>
<dbReference type="PROSITE" id="PS50095">
    <property type="entry name" value="PLAT"/>
    <property type="match status" value="1"/>
</dbReference>
<dbReference type="EC" id="1.13.11.33" evidence="41"/>
<feature type="binding site" evidence="53">
    <location>
        <position position="126"/>
    </location>
    <ligand>
        <name>Ca(2+)</name>
        <dbReference type="ChEBI" id="CHEBI:29108"/>
        <label>1</label>
    </ligand>
</feature>
<comment type="catalytic activity">
    <reaction evidence="27">
        <text>(4Z,7Z,10Z,13Z,16Z,19Z)-docosahexaenoate + O2 = (14S)-hydroperoxy-(4Z,7Z,10Z,12E,16Z,19Z)-docosahexaenoate</text>
        <dbReference type="Rhea" id="RHEA:41332"/>
        <dbReference type="ChEBI" id="CHEBI:15379"/>
        <dbReference type="ChEBI" id="CHEBI:77016"/>
        <dbReference type="ChEBI" id="CHEBI:78048"/>
    </reaction>
    <physiologicalReaction direction="left-to-right" evidence="27">
        <dbReference type="Rhea" id="RHEA:41333"/>
    </physiologicalReaction>
</comment>
<dbReference type="GeneTree" id="ENSGT00730000111225"/>
<evidence type="ECO:0000256" key="34">
    <source>
        <dbReference type="ARBA" id="ARBA00036852"/>
    </source>
</evidence>
<dbReference type="AlphaFoldDB" id="A0A8C4MPU2"/>
<proteinExistence type="inferred from homology"/>
<comment type="similarity">
    <text evidence="4 56">Belongs to the lipoxygenase family.</text>
</comment>
<comment type="catalytic activity">
    <reaction evidence="24">
        <text>(4Z,7Z,10Z,13Z,16Z)-docosapentaenoate + O2 = 14-hydroperoxy-(4Z,7Z,10Z,12E,16Z)-docosapentaenoate</text>
        <dbReference type="Rhea" id="RHEA:50824"/>
        <dbReference type="ChEBI" id="CHEBI:15379"/>
        <dbReference type="ChEBI" id="CHEBI:77226"/>
        <dbReference type="ChEBI" id="CHEBI:133799"/>
    </reaction>
    <physiologicalReaction direction="left-to-right" evidence="24">
        <dbReference type="Rhea" id="RHEA:50825"/>
    </physiologicalReaction>
</comment>
<dbReference type="GO" id="GO:0005829">
    <property type="term" value="C:cytosol"/>
    <property type="evidence" value="ECO:0007669"/>
    <property type="project" value="UniProtKB-SubCell"/>
</dbReference>
<dbReference type="PROSITE" id="PS00711">
    <property type="entry name" value="LIPOXYGENASE_1"/>
    <property type="match status" value="1"/>
</dbReference>
<evidence type="ECO:0000256" key="43">
    <source>
        <dbReference type="ARBA" id="ARBA00041403"/>
    </source>
</evidence>
<protein>
    <recommendedName>
        <fullName evidence="42">Polyunsaturated fatty acid lipoxygenase ALOX15</fullName>
        <ecNumber evidence="39">1.13.11.12</ecNumber>
        <ecNumber evidence="40">1.13.11.31</ecNumber>
        <ecNumber evidence="41">1.13.11.33</ecNumber>
    </recommendedName>
    <alternativeName>
        <fullName evidence="46">12/15-lipoxygenase</fullName>
    </alternativeName>
    <alternativeName>
        <fullName evidence="45">Arachidonate 12-lipoxygenase, leukocyte-type</fullName>
    </alternativeName>
    <alternativeName>
        <fullName evidence="48">Arachidonate 15-lipoxygenase</fullName>
    </alternativeName>
    <alternativeName>
        <fullName evidence="47">Arachidonate omega-6 lipoxygenase</fullName>
    </alternativeName>
    <alternativeName>
        <fullName evidence="51">Erythroid cell-specific 15-lipoxygenase</fullName>
    </alternativeName>
    <alternativeName>
        <fullName evidence="43">Hepoxilin A3 synthase Alox15</fullName>
    </alternativeName>
    <alternativeName>
        <fullName evidence="44">Linoleate 13S-lipoxygenase</fullName>
    </alternativeName>
</protein>
<evidence type="ECO:0000256" key="25">
    <source>
        <dbReference type="ARBA" id="ARBA00036438"/>
    </source>
</evidence>
<comment type="catalytic activity">
    <reaction evidence="18">
        <text>(15R)-hydroperoxy-(5Z,8Z,11Z,13E)-eicosatetraenoate = 15-oxo-(5Z,8Z,11Z,13E)-eicosatetraenoate + H2O</text>
        <dbReference type="Rhea" id="RHEA:50152"/>
        <dbReference type="ChEBI" id="CHEBI:15377"/>
        <dbReference type="ChEBI" id="CHEBI:57410"/>
        <dbReference type="ChEBI" id="CHEBI:82626"/>
    </reaction>
    <physiologicalReaction direction="left-to-right" evidence="18">
        <dbReference type="Rhea" id="RHEA:50153"/>
    </physiologicalReaction>
</comment>
<evidence type="ECO:0000256" key="53">
    <source>
        <dbReference type="PIRSR" id="PIRSR601885-2"/>
    </source>
</evidence>
<dbReference type="PANTHER" id="PTHR11771">
    <property type="entry name" value="LIPOXYGENASE"/>
    <property type="match status" value="1"/>
</dbReference>
<comment type="catalytic activity">
    <reaction evidence="20">
        <text>(14S,15R)-epoxy-(5Z,8Z,11Z)-eicosatrienoate + O2 = (12S)-hydroperoxy-(14S,15R)-epoxy-(5Z,8Z,10E)-eicosatrienoate</text>
        <dbReference type="Rhea" id="RHEA:50284"/>
        <dbReference type="ChEBI" id="CHEBI:15379"/>
        <dbReference type="ChEBI" id="CHEBI:131964"/>
        <dbReference type="ChEBI" id="CHEBI:132065"/>
    </reaction>
    <physiologicalReaction direction="left-to-right" evidence="20">
        <dbReference type="Rhea" id="RHEA:50285"/>
    </physiologicalReaction>
</comment>
<comment type="catalytic activity">
    <reaction evidence="29">
        <text>(14R,15S)-epoxy-(5Z,8Z,11Z)-eicosatrienoate + O2 = (12S)-hydroperoxy-(14R,15S)-epoxy-(5Z,8Z,10E)-eicosatrienoate</text>
        <dbReference type="Rhea" id="RHEA:50276"/>
        <dbReference type="ChEBI" id="CHEBI:15379"/>
        <dbReference type="ChEBI" id="CHEBI:131965"/>
        <dbReference type="ChEBI" id="CHEBI:132063"/>
    </reaction>
    <physiologicalReaction direction="left-to-right" evidence="29">
        <dbReference type="Rhea" id="RHEA:50277"/>
    </physiologicalReaction>
</comment>
<evidence type="ECO:0000256" key="4">
    <source>
        <dbReference type="ARBA" id="ARBA00009419"/>
    </source>
</evidence>
<evidence type="ECO:0000256" key="47">
    <source>
        <dbReference type="ARBA" id="ARBA00043163"/>
    </source>
</evidence>
<evidence type="ECO:0000256" key="36">
    <source>
        <dbReference type="ARBA" id="ARBA00036949"/>
    </source>
</evidence>
<evidence type="ECO:0000256" key="38">
    <source>
        <dbReference type="ARBA" id="ARBA00038731"/>
    </source>
</evidence>
<keyword evidence="12" id="KW-0443">Lipid metabolism</keyword>
<evidence type="ECO:0000256" key="16">
    <source>
        <dbReference type="ARBA" id="ARBA00035888"/>
    </source>
</evidence>
<comment type="catalytic activity">
    <reaction evidence="31">
        <text>(7Z,10Z,13Z,16Z,19Z)-docosapentaenoate + O2 = 14-hydroperoxy-(7Z,10Z,12E,16Z,19Z)-docosapentaenoate</text>
        <dbReference type="Rhea" id="RHEA:50836"/>
        <dbReference type="ChEBI" id="CHEBI:15379"/>
        <dbReference type="ChEBI" id="CHEBI:77224"/>
        <dbReference type="ChEBI" id="CHEBI:133798"/>
    </reaction>
    <physiologicalReaction direction="left-to-right" evidence="31">
        <dbReference type="Rhea" id="RHEA:50837"/>
    </physiologicalReaction>
</comment>
<comment type="catalytic activity">
    <reaction evidence="23">
        <text>(14R,15S)-epoxy-(5Z,8Z,11Z)-eicosatrienoate + O2 = (5S)-hydroperoxy-(14R,15S)-epoxy-(6E,8Z,11Z)-eicosatrienoate</text>
        <dbReference type="Rhea" id="RHEA:50280"/>
        <dbReference type="ChEBI" id="CHEBI:15379"/>
        <dbReference type="ChEBI" id="CHEBI:131965"/>
        <dbReference type="ChEBI" id="CHEBI:132067"/>
    </reaction>
    <physiologicalReaction direction="left-to-right" evidence="23">
        <dbReference type="Rhea" id="RHEA:50281"/>
    </physiologicalReaction>
</comment>
<dbReference type="Pfam" id="PF00305">
    <property type="entry name" value="Lipoxygenase"/>
    <property type="match status" value="1"/>
</dbReference>
<evidence type="ECO:0000313" key="60">
    <source>
        <dbReference type="Proteomes" id="UP000694387"/>
    </source>
</evidence>
<dbReference type="InterPro" id="IPR036392">
    <property type="entry name" value="PLAT/LH2_dom_sf"/>
</dbReference>
<dbReference type="EC" id="1.13.11.31" evidence="40"/>
<dbReference type="GO" id="GO:0034440">
    <property type="term" value="P:lipid oxidation"/>
    <property type="evidence" value="ECO:0007669"/>
    <property type="project" value="InterPro"/>
</dbReference>
<evidence type="ECO:0000259" key="57">
    <source>
        <dbReference type="PROSITE" id="PS50095"/>
    </source>
</evidence>
<dbReference type="SUPFAM" id="SSF49723">
    <property type="entry name" value="Lipase/lipooxygenase domain (PLAT/LH2 domain)"/>
    <property type="match status" value="1"/>
</dbReference>
<comment type="catalytic activity">
    <reaction evidence="30">
        <text>(15S)-hydroperoxy-(5Z,8Z,11Z,13E)-eicosatetraenoate = (14S,15S)-epoxy-(5Z,8Z,10E,12E)-eicosatetraenoate + H2O</text>
        <dbReference type="Rhea" id="RHEA:50140"/>
        <dbReference type="ChEBI" id="CHEBI:15377"/>
        <dbReference type="ChEBI" id="CHEBI:57446"/>
        <dbReference type="ChEBI" id="CHEBI:132070"/>
    </reaction>
    <physiologicalReaction direction="left-to-right" evidence="30">
        <dbReference type="Rhea" id="RHEA:50141"/>
    </physiologicalReaction>
</comment>
<evidence type="ECO:0000256" key="32">
    <source>
        <dbReference type="ARBA" id="ARBA00036768"/>
    </source>
</evidence>
<evidence type="ECO:0000256" key="13">
    <source>
        <dbReference type="ARBA" id="ARBA00023136"/>
    </source>
</evidence>
<comment type="caution">
    <text evidence="55">Lacks conserved residue(s) required for the propagation of feature annotation.</text>
</comment>
<dbReference type="GO" id="GO:0019369">
    <property type="term" value="P:arachidonate metabolic process"/>
    <property type="evidence" value="ECO:0007669"/>
    <property type="project" value="UniProtKB-ARBA"/>
</dbReference>
<dbReference type="CDD" id="cd01753">
    <property type="entry name" value="PLAT_LOX"/>
    <property type="match status" value="1"/>
</dbReference>
<reference evidence="59" key="2">
    <citation type="submission" date="2025-08" db="UniProtKB">
        <authorList>
            <consortium name="Ensembl"/>
        </authorList>
    </citation>
    <scope>IDENTIFICATION</scope>
</reference>
<dbReference type="Gene3D" id="3.10.450.60">
    <property type="match status" value="1"/>
</dbReference>
<evidence type="ECO:0000313" key="59">
    <source>
        <dbReference type="Ensembl" id="ENSEASP00005026238.2"/>
    </source>
</evidence>
<comment type="catalytic activity">
    <reaction evidence="49">
        <text>N-(5Z,8Z,11Z,14Z)-eicosatetraenoyl-L-alanine + O2 = N-(15S)-hydroperoxy-(5Z,8Z,11Z,13E)-eicosatetraenoyl-alanine</text>
        <dbReference type="Rhea" id="RHEA:50184"/>
        <dbReference type="ChEBI" id="CHEBI:15379"/>
        <dbReference type="ChEBI" id="CHEBI:132071"/>
        <dbReference type="ChEBI" id="CHEBI:132077"/>
    </reaction>
    <physiologicalReaction direction="left-to-right" evidence="49">
        <dbReference type="Rhea" id="RHEA:50185"/>
    </physiologicalReaction>
</comment>
<comment type="catalytic activity">
    <reaction evidence="28">
        <text>(5Z,8Z,11Z,14Z)-eicosatetraenoate + 2 O2 = (14R,15S)-dihydroperoxy-(5Z,8Z,10E,12E)-eicosatetraenoate</text>
        <dbReference type="Rhea" id="RHEA:50928"/>
        <dbReference type="ChEBI" id="CHEBI:15379"/>
        <dbReference type="ChEBI" id="CHEBI:32395"/>
        <dbReference type="ChEBI" id="CHEBI:133900"/>
    </reaction>
    <physiologicalReaction direction="left-to-right" evidence="28">
        <dbReference type="Rhea" id="RHEA:50929"/>
    </physiologicalReaction>
</comment>
<dbReference type="GO" id="GO:0016020">
    <property type="term" value="C:membrane"/>
    <property type="evidence" value="ECO:0007669"/>
    <property type="project" value="UniProtKB-SubCell"/>
</dbReference>
<feature type="binding site" evidence="52">
    <location>
        <position position="470"/>
    </location>
    <ligand>
        <name>Fe cation</name>
        <dbReference type="ChEBI" id="CHEBI:24875"/>
        <note>catalytic</note>
    </ligand>
</feature>
<feature type="binding site" evidence="52">
    <location>
        <position position="651"/>
    </location>
    <ligand>
        <name>Fe cation</name>
        <dbReference type="ChEBI" id="CHEBI:24875"/>
        <note>catalytic</note>
    </ligand>
</feature>
<keyword evidence="13" id="KW-0472">Membrane</keyword>
<comment type="catalytic activity">
    <reaction evidence="50">
        <text>N-(5Z,8Z,11Z,14Z)-eicosatetraenoyl-L-alanine + O2 = N-(12S)-hydroperoxy-(5Z,8Z,10E,14Z)-eicosatetraenoyl-alanine</text>
        <dbReference type="Rhea" id="RHEA:50172"/>
        <dbReference type="ChEBI" id="CHEBI:15379"/>
        <dbReference type="ChEBI" id="CHEBI:132071"/>
        <dbReference type="ChEBI" id="CHEBI:132074"/>
    </reaction>
    <physiologicalReaction direction="left-to-right" evidence="50">
        <dbReference type="Rhea" id="RHEA:50173"/>
    </physiologicalReaction>
</comment>
<name>A0A8C4MPU2_EQUAS</name>
<comment type="catalytic activity">
    <reaction evidence="16">
        <text>(7S)-hydroperoxy-(4Z,8E,10Z,13Z,16Z,19Z)-docosahexaenoate + O2 = (7S,14S)-dihydroperoxy-(4Z,8E,10Z,12E,16Z,19Z)-docosahexaenoate</text>
        <dbReference type="Rhea" id="RHEA:64724"/>
        <dbReference type="ChEBI" id="CHEBI:15379"/>
        <dbReference type="ChEBI" id="CHEBI:156049"/>
        <dbReference type="ChEBI" id="CHEBI:156082"/>
    </reaction>
    <physiologicalReaction direction="left-to-right" evidence="16">
        <dbReference type="Rhea" id="RHEA:64725"/>
    </physiologicalReaction>
</comment>
<dbReference type="Ensembl" id="ENSEAST00005028491.2">
    <property type="protein sequence ID" value="ENSEASP00005026238.2"/>
    <property type="gene ID" value="ENSEASG00005017890.2"/>
</dbReference>
<evidence type="ECO:0000256" key="2">
    <source>
        <dbReference type="ARBA" id="ARBA00004502"/>
    </source>
</evidence>
<evidence type="ECO:0000256" key="7">
    <source>
        <dbReference type="ARBA" id="ARBA00022723"/>
    </source>
</evidence>
<keyword evidence="53" id="KW-0106">Calcium</keyword>
<comment type="catalytic activity">
    <reaction evidence="15">
        <text>N-(5Z,8Z,11Z,14Z)-eicosatetraenoyl-gamma-aminobutanoate + O2 = N-(15S)-hydroperoxy-(5Z,8Z,11Z,13E)-eicosatetraenoyl-gamma-aminobutanoate</text>
        <dbReference type="Rhea" id="RHEA:50180"/>
        <dbReference type="ChEBI" id="CHEBI:15379"/>
        <dbReference type="ChEBI" id="CHEBI:132072"/>
        <dbReference type="ChEBI" id="CHEBI:132078"/>
    </reaction>
    <physiologicalReaction direction="left-to-right" evidence="15">
        <dbReference type="Rhea" id="RHEA:50181"/>
    </physiologicalReaction>
</comment>
<dbReference type="EC" id="1.13.11.12" evidence="39"/>